<dbReference type="EMBL" id="MBFR01000033">
    <property type="protein sequence ID" value="PVU96414.1"/>
    <property type="molecule type" value="Genomic_DNA"/>
</dbReference>
<dbReference type="Pfam" id="PF16860">
    <property type="entry name" value="CX9C"/>
    <property type="match status" value="1"/>
</dbReference>
<dbReference type="Gene3D" id="1.10.287.2900">
    <property type="match status" value="2"/>
</dbReference>
<keyword evidence="3" id="KW-1185">Reference proteome</keyword>
<dbReference type="GO" id="GO:0005758">
    <property type="term" value="C:mitochondrial intermembrane space"/>
    <property type="evidence" value="ECO:0007669"/>
    <property type="project" value="TreeGrafter"/>
</dbReference>
<gene>
    <name evidence="2" type="ORF">BB561_001191</name>
</gene>
<dbReference type="GO" id="GO:0045333">
    <property type="term" value="P:cellular respiration"/>
    <property type="evidence" value="ECO:0007669"/>
    <property type="project" value="TreeGrafter"/>
</dbReference>
<comment type="caution">
    <text evidence="2">The sequence shown here is derived from an EMBL/GenBank/DDBJ whole genome shotgun (WGS) entry which is preliminary data.</text>
</comment>
<dbReference type="AlphaFoldDB" id="A0A2T9YVU9"/>
<sequence length="103" mass="11636">MEEIIEQVGANCGAHIEAYSKCVDLNPQNWKTSCISLEKELSKCSEKYSKRLLEAKQKCSDFTAKYEACLSQNQLVPEKCILELKDLYNCTNEALKTKPAAQN</sequence>
<evidence type="ECO:0000259" key="1">
    <source>
        <dbReference type="Pfam" id="PF16860"/>
    </source>
</evidence>
<evidence type="ECO:0000313" key="2">
    <source>
        <dbReference type="EMBL" id="PVU96414.1"/>
    </source>
</evidence>
<organism evidence="2 3">
    <name type="scientific">Smittium simulii</name>
    <dbReference type="NCBI Taxonomy" id="133385"/>
    <lineage>
        <taxon>Eukaryota</taxon>
        <taxon>Fungi</taxon>
        <taxon>Fungi incertae sedis</taxon>
        <taxon>Zoopagomycota</taxon>
        <taxon>Kickxellomycotina</taxon>
        <taxon>Harpellomycetes</taxon>
        <taxon>Harpellales</taxon>
        <taxon>Legeriomycetaceae</taxon>
        <taxon>Smittium</taxon>
    </lineage>
</organism>
<dbReference type="PANTHER" id="PTHR47106:SF1">
    <property type="entry name" value="COILED-COIL-HELIX-COILED-COIL-HELIX DOMAIN-CONTAINING PROTEIN 5"/>
    <property type="match status" value="1"/>
</dbReference>
<dbReference type="InterPro" id="IPR052848">
    <property type="entry name" value="CHCH_domain-containing_protein"/>
</dbReference>
<evidence type="ECO:0000313" key="3">
    <source>
        <dbReference type="Proteomes" id="UP000245383"/>
    </source>
</evidence>
<accession>A0A2T9YVU9</accession>
<dbReference type="InterPro" id="IPR031731">
    <property type="entry name" value="CX9C"/>
</dbReference>
<dbReference type="PROSITE" id="PS51808">
    <property type="entry name" value="CHCH"/>
    <property type="match status" value="1"/>
</dbReference>
<dbReference type="OrthoDB" id="2581252at2759"/>
<protein>
    <recommendedName>
        <fullName evidence="1">IMS import disulfide relay-system CHCH-CHCH-like Cx9C domain-containing protein</fullName>
    </recommendedName>
</protein>
<feature type="domain" description="IMS import disulfide relay-system CHCH-CHCH-like Cx9C" evidence="1">
    <location>
        <begin position="5"/>
        <end position="46"/>
    </location>
</feature>
<dbReference type="Proteomes" id="UP000245383">
    <property type="component" value="Unassembled WGS sequence"/>
</dbReference>
<proteinExistence type="predicted"/>
<reference evidence="2 3" key="1">
    <citation type="journal article" date="2018" name="MBio">
        <title>Comparative Genomics Reveals the Core Gene Toolbox for the Fungus-Insect Symbiosis.</title>
        <authorList>
            <person name="Wang Y."/>
            <person name="Stata M."/>
            <person name="Wang W."/>
            <person name="Stajich J.E."/>
            <person name="White M.M."/>
            <person name="Moncalvo J.M."/>
        </authorList>
    </citation>
    <scope>NUCLEOTIDE SEQUENCE [LARGE SCALE GENOMIC DNA]</scope>
    <source>
        <strain evidence="2 3">SWE-8-4</strain>
    </source>
</reference>
<dbReference type="PANTHER" id="PTHR47106">
    <property type="entry name" value="COILED-COIL-HELIX-COILED-COIL-HELIX DOMAIN-CONTAINING PROTEIN 5"/>
    <property type="match status" value="1"/>
</dbReference>
<name>A0A2T9YVU9_9FUNG</name>